<dbReference type="EMBL" id="GBRH01201531">
    <property type="protein sequence ID" value="JAD96364.1"/>
    <property type="molecule type" value="Transcribed_RNA"/>
</dbReference>
<reference evidence="2" key="1">
    <citation type="submission" date="2014-09" db="EMBL/GenBank/DDBJ databases">
        <authorList>
            <person name="Magalhaes I.L.F."/>
            <person name="Oliveira U."/>
            <person name="Santos F.R."/>
            <person name="Vidigal T.H.D.A."/>
            <person name="Brescovit A.D."/>
            <person name="Santos A.J."/>
        </authorList>
    </citation>
    <scope>NUCLEOTIDE SEQUENCE</scope>
    <source>
        <tissue evidence="2">Shoot tissue taken approximately 20 cm above the soil surface</tissue>
    </source>
</reference>
<feature type="region of interest" description="Disordered" evidence="1">
    <location>
        <begin position="1"/>
        <end position="22"/>
    </location>
</feature>
<name>A0A0A9E6E0_ARUDO</name>
<accession>A0A0A9E6E0</accession>
<reference evidence="2" key="2">
    <citation type="journal article" date="2015" name="Data Brief">
        <title>Shoot transcriptome of the giant reed, Arundo donax.</title>
        <authorList>
            <person name="Barrero R.A."/>
            <person name="Guerrero F.D."/>
            <person name="Moolhuijzen P."/>
            <person name="Goolsby J.A."/>
            <person name="Tidwell J."/>
            <person name="Bellgard S.E."/>
            <person name="Bellgard M.I."/>
        </authorList>
    </citation>
    <scope>NUCLEOTIDE SEQUENCE</scope>
    <source>
        <tissue evidence="2">Shoot tissue taken approximately 20 cm above the soil surface</tissue>
    </source>
</reference>
<protein>
    <submittedName>
        <fullName evidence="2">Uncharacterized protein</fullName>
    </submittedName>
</protein>
<organism evidence="2">
    <name type="scientific">Arundo donax</name>
    <name type="common">Giant reed</name>
    <name type="synonym">Donax arundinaceus</name>
    <dbReference type="NCBI Taxonomy" id="35708"/>
    <lineage>
        <taxon>Eukaryota</taxon>
        <taxon>Viridiplantae</taxon>
        <taxon>Streptophyta</taxon>
        <taxon>Embryophyta</taxon>
        <taxon>Tracheophyta</taxon>
        <taxon>Spermatophyta</taxon>
        <taxon>Magnoliopsida</taxon>
        <taxon>Liliopsida</taxon>
        <taxon>Poales</taxon>
        <taxon>Poaceae</taxon>
        <taxon>PACMAD clade</taxon>
        <taxon>Arundinoideae</taxon>
        <taxon>Arundineae</taxon>
        <taxon>Arundo</taxon>
    </lineage>
</organism>
<evidence type="ECO:0000256" key="1">
    <source>
        <dbReference type="SAM" id="MobiDB-lite"/>
    </source>
</evidence>
<proteinExistence type="predicted"/>
<evidence type="ECO:0000313" key="2">
    <source>
        <dbReference type="EMBL" id="JAD96364.1"/>
    </source>
</evidence>
<sequence length="58" mass="5838">MALMPSIERAKSRSTPRYASESAKNASAAALSSWLLSGSGRSHEAASASLLPSSSAGS</sequence>
<dbReference type="AlphaFoldDB" id="A0A0A9E6E0"/>